<reference evidence="5" key="1">
    <citation type="submission" date="2025-08" db="UniProtKB">
        <authorList>
            <consortium name="RefSeq"/>
        </authorList>
    </citation>
    <scope>IDENTIFICATION</scope>
    <source>
        <tissue evidence="5">Leaves</tissue>
    </source>
</reference>
<gene>
    <name evidence="5" type="primary">LOC113699428</name>
</gene>
<feature type="transmembrane region" description="Helical" evidence="3">
    <location>
        <begin position="25"/>
        <end position="41"/>
    </location>
</feature>
<keyword evidence="4" id="KW-1185">Reference proteome</keyword>
<keyword evidence="3" id="KW-0472">Membrane</keyword>
<sequence length="94" mass="10646">MGEVVVSAIVIGITLGVWHDEKQRSIFVGVVCMFLNIFMYLSPLTVMIPNGIGTLSGLFQLALYAWYYRSTNWEDDDNIKKPSEIQFSVQNARV</sequence>
<evidence type="ECO:0000313" key="4">
    <source>
        <dbReference type="Proteomes" id="UP001652660"/>
    </source>
</evidence>
<dbReference type="GeneID" id="113699428"/>
<keyword evidence="2" id="KW-1003">Cell membrane</keyword>
<dbReference type="RefSeq" id="XP_071902530.1">
    <property type="nucleotide sequence ID" value="XM_072046429.1"/>
</dbReference>
<dbReference type="Proteomes" id="UP001652660">
    <property type="component" value="Chromosome 4e"/>
</dbReference>
<organism evidence="4 5">
    <name type="scientific">Coffea arabica</name>
    <name type="common">Arabian coffee</name>
    <dbReference type="NCBI Taxonomy" id="13443"/>
    <lineage>
        <taxon>Eukaryota</taxon>
        <taxon>Viridiplantae</taxon>
        <taxon>Streptophyta</taxon>
        <taxon>Embryophyta</taxon>
        <taxon>Tracheophyta</taxon>
        <taxon>Spermatophyta</taxon>
        <taxon>Magnoliopsida</taxon>
        <taxon>eudicotyledons</taxon>
        <taxon>Gunneridae</taxon>
        <taxon>Pentapetalae</taxon>
        <taxon>asterids</taxon>
        <taxon>lamiids</taxon>
        <taxon>Gentianales</taxon>
        <taxon>Rubiaceae</taxon>
        <taxon>Ixoroideae</taxon>
        <taxon>Gardenieae complex</taxon>
        <taxon>Bertiereae - Coffeeae clade</taxon>
        <taxon>Coffeeae</taxon>
        <taxon>Coffea</taxon>
    </lineage>
</organism>
<comment type="subcellular location">
    <subcellularLocation>
        <location evidence="1">Cell membrane</location>
        <topology evidence="1">Multi-pass membrane protein</topology>
    </subcellularLocation>
</comment>
<evidence type="ECO:0000256" key="2">
    <source>
        <dbReference type="ARBA" id="ARBA00022475"/>
    </source>
</evidence>
<keyword evidence="3" id="KW-0812">Transmembrane</keyword>
<dbReference type="InterPro" id="IPR047664">
    <property type="entry name" value="SWEET"/>
</dbReference>
<dbReference type="PANTHER" id="PTHR10791:SF30">
    <property type="entry name" value="SUGAR TRANSPORTER SWEET1"/>
    <property type="match status" value="1"/>
</dbReference>
<protein>
    <submittedName>
        <fullName evidence="5">Bidirectional sugar transporter SWEET5-like</fullName>
    </submittedName>
</protein>
<keyword evidence="3" id="KW-1133">Transmembrane helix</keyword>
<proteinExistence type="predicted"/>
<evidence type="ECO:0000313" key="5">
    <source>
        <dbReference type="RefSeq" id="XP_071902530.1"/>
    </source>
</evidence>
<evidence type="ECO:0000256" key="1">
    <source>
        <dbReference type="ARBA" id="ARBA00004651"/>
    </source>
</evidence>
<dbReference type="PANTHER" id="PTHR10791">
    <property type="entry name" value="RAG1-ACTIVATING PROTEIN 1"/>
    <property type="match status" value="1"/>
</dbReference>
<feature type="transmembrane region" description="Helical" evidence="3">
    <location>
        <begin position="47"/>
        <end position="67"/>
    </location>
</feature>
<name>A0ABM4U5G6_COFAR</name>
<accession>A0ABM4U5G6</accession>
<evidence type="ECO:0000256" key="3">
    <source>
        <dbReference type="SAM" id="Phobius"/>
    </source>
</evidence>